<evidence type="ECO:0000313" key="3">
    <source>
        <dbReference type="Proteomes" id="UP001273505"/>
    </source>
</evidence>
<evidence type="ECO:0000256" key="1">
    <source>
        <dbReference type="SAM" id="Phobius"/>
    </source>
</evidence>
<keyword evidence="1" id="KW-1133">Transmembrane helix</keyword>
<keyword evidence="1" id="KW-0472">Membrane</keyword>
<name>A0ABU4RW05_9GAMM</name>
<proteinExistence type="predicted"/>
<feature type="transmembrane region" description="Helical" evidence="1">
    <location>
        <begin position="33"/>
        <end position="54"/>
    </location>
</feature>
<gene>
    <name evidence="2" type="ORF">SCD92_03350</name>
</gene>
<accession>A0ABU4RW05</accession>
<reference evidence="2 3" key="1">
    <citation type="submission" date="2023-11" db="EMBL/GenBank/DDBJ databases">
        <title>Gilvimarinus fulvus sp. nov., isolated from the surface of Kelp.</title>
        <authorList>
            <person name="Sun Y.Y."/>
            <person name="Gong Y."/>
            <person name="Du Z.J."/>
        </authorList>
    </citation>
    <scope>NUCLEOTIDE SEQUENCE [LARGE SCALE GENOMIC DNA]</scope>
    <source>
        <strain evidence="2 3">SDUM040013</strain>
    </source>
</reference>
<keyword evidence="3" id="KW-1185">Reference proteome</keyword>
<keyword evidence="1" id="KW-0812">Transmembrane</keyword>
<protein>
    <recommendedName>
        <fullName evidence="4">Transmembrane protein</fullName>
    </recommendedName>
</protein>
<feature type="transmembrane region" description="Helical" evidence="1">
    <location>
        <begin position="99"/>
        <end position="117"/>
    </location>
</feature>
<dbReference type="EMBL" id="JAXAFO010000004">
    <property type="protein sequence ID" value="MDX6848381.1"/>
    <property type="molecule type" value="Genomic_DNA"/>
</dbReference>
<organism evidence="2 3">
    <name type="scientific">Gilvimarinus gilvus</name>
    <dbReference type="NCBI Taxonomy" id="3058038"/>
    <lineage>
        <taxon>Bacteria</taxon>
        <taxon>Pseudomonadati</taxon>
        <taxon>Pseudomonadota</taxon>
        <taxon>Gammaproteobacteria</taxon>
        <taxon>Cellvibrionales</taxon>
        <taxon>Cellvibrionaceae</taxon>
        <taxon>Gilvimarinus</taxon>
    </lineage>
</organism>
<evidence type="ECO:0008006" key="4">
    <source>
        <dbReference type="Google" id="ProtNLM"/>
    </source>
</evidence>
<feature type="transmembrane region" description="Helical" evidence="1">
    <location>
        <begin position="66"/>
        <end position="87"/>
    </location>
</feature>
<evidence type="ECO:0000313" key="2">
    <source>
        <dbReference type="EMBL" id="MDX6848381.1"/>
    </source>
</evidence>
<comment type="caution">
    <text evidence="2">The sequence shown here is derived from an EMBL/GenBank/DDBJ whole genome shotgun (WGS) entry which is preliminary data.</text>
</comment>
<dbReference type="RefSeq" id="WP_302721227.1">
    <property type="nucleotide sequence ID" value="NZ_JAULRU010000264.1"/>
</dbReference>
<dbReference type="Proteomes" id="UP001273505">
    <property type="component" value="Unassembled WGS sequence"/>
</dbReference>
<sequence length="137" mass="15127">MSIVAKTISTVVFVTALCFAIMSTDNESWLTAWFLLFFFAGIPLSLLVLKDLLVVVAPKWLGPSQLLLHVCALFGAAIGYGLGIMAVSTEHEKAHLHQLLVIIFPLMVYATPLLMIFHGMPLSRVKEFYFKSNQGGK</sequence>